<feature type="region of interest" description="Disordered" evidence="2">
    <location>
        <begin position="279"/>
        <end position="326"/>
    </location>
</feature>
<dbReference type="eggNOG" id="ENOG502RYRT">
    <property type="taxonomic scope" value="Eukaryota"/>
</dbReference>
<evidence type="ECO:0000259" key="3">
    <source>
        <dbReference type="PROSITE" id="PS50119"/>
    </source>
</evidence>
<dbReference type="InterPro" id="IPR000315">
    <property type="entry name" value="Znf_B-box"/>
</dbReference>
<dbReference type="Pfam" id="PF04640">
    <property type="entry name" value="PLATZ"/>
    <property type="match status" value="1"/>
</dbReference>
<dbReference type="PROSITE" id="PS50119">
    <property type="entry name" value="ZF_BBOX"/>
    <property type="match status" value="1"/>
</dbReference>
<sequence length="326" mass="36757">MGWRPSVGPTSIGRPEANAPAPSRLYRNKKLKRDSQKKDLRIQNQSLSLSLSPSSSSYTSRSLHLLHDRRLLSNRRLRPPPPPPPPPVPRRIRSRAEQMIGCGFYAKKRPPSDGCWLSTLLRCNFFGSCVAHHYLRKNEKNIFCIDCNVGFCKHCMTAHGLHRRLQICKYVYQDVVRLQEVQKHLDCSKIQTYKINGEKAVHLNPRPQSKDTKPSTKSKNGGTCEACGRYIQDLPNRFCSIACKVSVVSLKPNNERNPDIITIPIEELTDLSLKDNYCSSSNGDEKDSSTSMAESSEDAPFGVSSGLKPRSRSNKRKGFPRRAPLQ</sequence>
<feature type="compositionally biased region" description="Basic residues" evidence="2">
    <location>
        <begin position="309"/>
        <end position="320"/>
    </location>
</feature>
<dbReference type="Gramene" id="KCW64467">
    <property type="protein sequence ID" value="KCW64467"/>
    <property type="gene ID" value="EUGRSUZ_G02080"/>
</dbReference>
<gene>
    <name evidence="4" type="ORF">EUGRSUZ_G02080</name>
</gene>
<dbReference type="FunCoup" id="A0A059BE46">
    <property type="interactions" value="9"/>
</dbReference>
<evidence type="ECO:0000256" key="2">
    <source>
        <dbReference type="SAM" id="MobiDB-lite"/>
    </source>
</evidence>
<dbReference type="OMA" id="KFFGSCV"/>
<dbReference type="PANTHER" id="PTHR31065">
    <property type="entry name" value="PLATZ TRANSCRIPTION FACTOR FAMILY PROTEIN"/>
    <property type="match status" value="1"/>
</dbReference>
<dbReference type="InParanoid" id="A0A059BE46"/>
<name>A0A059BE46_EUCGR</name>
<dbReference type="STRING" id="71139.A0A059BE46"/>
<keyword evidence="1" id="KW-0479">Metal-binding</keyword>
<feature type="compositionally biased region" description="Low complexity" evidence="2">
    <location>
        <begin position="46"/>
        <end position="63"/>
    </location>
</feature>
<dbReference type="EMBL" id="KK198759">
    <property type="protein sequence ID" value="KCW64467.1"/>
    <property type="molecule type" value="Genomic_DNA"/>
</dbReference>
<dbReference type="GO" id="GO:0008270">
    <property type="term" value="F:zinc ion binding"/>
    <property type="evidence" value="ECO:0007669"/>
    <property type="project" value="UniProtKB-KW"/>
</dbReference>
<accession>A0A059BE46</accession>
<proteinExistence type="predicted"/>
<organism evidence="4">
    <name type="scientific">Eucalyptus grandis</name>
    <name type="common">Flooded gum</name>
    <dbReference type="NCBI Taxonomy" id="71139"/>
    <lineage>
        <taxon>Eukaryota</taxon>
        <taxon>Viridiplantae</taxon>
        <taxon>Streptophyta</taxon>
        <taxon>Embryophyta</taxon>
        <taxon>Tracheophyta</taxon>
        <taxon>Spermatophyta</taxon>
        <taxon>Magnoliopsida</taxon>
        <taxon>eudicotyledons</taxon>
        <taxon>Gunneridae</taxon>
        <taxon>Pentapetalae</taxon>
        <taxon>rosids</taxon>
        <taxon>malvids</taxon>
        <taxon>Myrtales</taxon>
        <taxon>Myrtaceae</taxon>
        <taxon>Myrtoideae</taxon>
        <taxon>Eucalypteae</taxon>
        <taxon>Eucalyptus</taxon>
    </lineage>
</organism>
<reference evidence="4" key="1">
    <citation type="submission" date="2013-07" db="EMBL/GenBank/DDBJ databases">
        <title>The genome of Eucalyptus grandis.</title>
        <authorList>
            <person name="Schmutz J."/>
            <person name="Hayes R."/>
            <person name="Myburg A."/>
            <person name="Tuskan G."/>
            <person name="Grattapaglia D."/>
            <person name="Rokhsar D.S."/>
        </authorList>
    </citation>
    <scope>NUCLEOTIDE SEQUENCE</scope>
    <source>
        <tissue evidence="4">Leaf extractions</tissue>
    </source>
</reference>
<protein>
    <recommendedName>
        <fullName evidence="3">B box-type domain-containing protein</fullName>
    </recommendedName>
</protein>
<dbReference type="InterPro" id="IPR006734">
    <property type="entry name" value="PLATZ"/>
</dbReference>
<dbReference type="PANTHER" id="PTHR31065:SF41">
    <property type="entry name" value="PLATZ TRANSCRIPTION FACTOR FAMILY PROTEIN"/>
    <property type="match status" value="1"/>
</dbReference>
<keyword evidence="1" id="KW-0862">Zinc</keyword>
<feature type="region of interest" description="Disordered" evidence="2">
    <location>
        <begin position="1"/>
        <end position="91"/>
    </location>
</feature>
<feature type="compositionally biased region" description="Pro residues" evidence="2">
    <location>
        <begin position="79"/>
        <end position="89"/>
    </location>
</feature>
<keyword evidence="1" id="KW-0863">Zinc-finger</keyword>
<evidence type="ECO:0000256" key="1">
    <source>
        <dbReference type="PROSITE-ProRule" id="PRU00024"/>
    </source>
</evidence>
<dbReference type="AlphaFoldDB" id="A0A059BE46"/>
<feature type="region of interest" description="Disordered" evidence="2">
    <location>
        <begin position="201"/>
        <end position="221"/>
    </location>
</feature>
<evidence type="ECO:0000313" key="4">
    <source>
        <dbReference type="EMBL" id="KCW64467.1"/>
    </source>
</evidence>
<feature type="domain" description="B box-type" evidence="3">
    <location>
        <begin position="129"/>
        <end position="167"/>
    </location>
</feature>